<feature type="domain" description="Major facilitator superfamily (MFS) profile" evidence="7">
    <location>
        <begin position="29"/>
        <end position="471"/>
    </location>
</feature>
<feature type="transmembrane region" description="Helical" evidence="6">
    <location>
        <begin position="317"/>
        <end position="338"/>
    </location>
</feature>
<feature type="transmembrane region" description="Helical" evidence="6">
    <location>
        <begin position="65"/>
        <end position="83"/>
    </location>
</feature>
<protein>
    <submittedName>
        <fullName evidence="8">MFS transporter</fullName>
    </submittedName>
</protein>
<keyword evidence="3 6" id="KW-0812">Transmembrane</keyword>
<dbReference type="Proteomes" id="UP000290682">
    <property type="component" value="Unassembled WGS sequence"/>
</dbReference>
<organism evidence="8 9">
    <name type="scientific">Crenobacter cavernae</name>
    <dbReference type="NCBI Taxonomy" id="2290923"/>
    <lineage>
        <taxon>Bacteria</taxon>
        <taxon>Pseudomonadati</taxon>
        <taxon>Pseudomonadota</taxon>
        <taxon>Betaproteobacteria</taxon>
        <taxon>Neisseriales</taxon>
        <taxon>Neisseriaceae</taxon>
        <taxon>Crenobacter</taxon>
    </lineage>
</organism>
<dbReference type="PANTHER" id="PTHR42718:SF9">
    <property type="entry name" value="MAJOR FACILITATOR SUPERFAMILY MULTIDRUG TRANSPORTER MFSC"/>
    <property type="match status" value="1"/>
</dbReference>
<feature type="transmembrane region" description="Helical" evidence="6">
    <location>
        <begin position="29"/>
        <end position="53"/>
    </location>
</feature>
<feature type="transmembrane region" description="Helical" evidence="6">
    <location>
        <begin position="179"/>
        <end position="199"/>
    </location>
</feature>
<feature type="transmembrane region" description="Helical" evidence="6">
    <location>
        <begin position="248"/>
        <end position="265"/>
    </location>
</feature>
<dbReference type="Pfam" id="PF07690">
    <property type="entry name" value="MFS_1"/>
    <property type="match status" value="1"/>
</dbReference>
<feature type="transmembrane region" description="Helical" evidence="6">
    <location>
        <begin position="124"/>
        <end position="145"/>
    </location>
</feature>
<evidence type="ECO:0000256" key="5">
    <source>
        <dbReference type="ARBA" id="ARBA00023136"/>
    </source>
</evidence>
<feature type="transmembrane region" description="Helical" evidence="6">
    <location>
        <begin position="152"/>
        <end position="173"/>
    </location>
</feature>
<evidence type="ECO:0000256" key="1">
    <source>
        <dbReference type="ARBA" id="ARBA00004141"/>
    </source>
</evidence>
<dbReference type="PROSITE" id="PS50850">
    <property type="entry name" value="MFS"/>
    <property type="match status" value="1"/>
</dbReference>
<evidence type="ECO:0000256" key="4">
    <source>
        <dbReference type="ARBA" id="ARBA00022989"/>
    </source>
</evidence>
<evidence type="ECO:0000259" key="7">
    <source>
        <dbReference type="PROSITE" id="PS50850"/>
    </source>
</evidence>
<dbReference type="InterPro" id="IPR036259">
    <property type="entry name" value="MFS_trans_sf"/>
</dbReference>
<feature type="transmembrane region" description="Helical" evidence="6">
    <location>
        <begin position="219"/>
        <end position="236"/>
    </location>
</feature>
<dbReference type="InterPro" id="IPR011701">
    <property type="entry name" value="MFS"/>
</dbReference>
<dbReference type="PANTHER" id="PTHR42718">
    <property type="entry name" value="MAJOR FACILITATOR SUPERFAMILY MULTIDRUG TRANSPORTER MFSC"/>
    <property type="match status" value="1"/>
</dbReference>
<proteinExistence type="predicted"/>
<keyword evidence="4 6" id="KW-1133">Transmembrane helix</keyword>
<feature type="transmembrane region" description="Helical" evidence="6">
    <location>
        <begin position="95"/>
        <end position="118"/>
    </location>
</feature>
<feature type="transmembrane region" description="Helical" evidence="6">
    <location>
        <begin position="375"/>
        <end position="395"/>
    </location>
</feature>
<dbReference type="SUPFAM" id="SSF103473">
    <property type="entry name" value="MFS general substrate transporter"/>
    <property type="match status" value="1"/>
</dbReference>
<accession>A0ABY0FBH8</accession>
<keyword evidence="5 6" id="KW-0472">Membrane</keyword>
<feature type="transmembrane region" description="Helical" evidence="6">
    <location>
        <begin position="416"/>
        <end position="434"/>
    </location>
</feature>
<evidence type="ECO:0000256" key="3">
    <source>
        <dbReference type="ARBA" id="ARBA00022692"/>
    </source>
</evidence>
<evidence type="ECO:0000256" key="2">
    <source>
        <dbReference type="ARBA" id="ARBA00022448"/>
    </source>
</evidence>
<feature type="transmembrane region" description="Helical" evidence="6">
    <location>
        <begin position="285"/>
        <end position="305"/>
    </location>
</feature>
<comment type="caution">
    <text evidence="8">The sequence shown here is derived from an EMBL/GenBank/DDBJ whole genome shotgun (WGS) entry which is preliminary data.</text>
</comment>
<feature type="transmembrane region" description="Helical" evidence="6">
    <location>
        <begin position="350"/>
        <end position="369"/>
    </location>
</feature>
<evidence type="ECO:0000313" key="9">
    <source>
        <dbReference type="Proteomes" id="UP000290682"/>
    </source>
</evidence>
<keyword evidence="9" id="KW-1185">Reference proteome</keyword>
<evidence type="ECO:0000256" key="6">
    <source>
        <dbReference type="SAM" id="Phobius"/>
    </source>
</evidence>
<feature type="transmembrane region" description="Helical" evidence="6">
    <location>
        <begin position="449"/>
        <end position="466"/>
    </location>
</feature>
<comment type="subcellular location">
    <subcellularLocation>
        <location evidence="1">Membrane</location>
        <topology evidence="1">Multi-pass membrane protein</topology>
    </subcellularLocation>
</comment>
<dbReference type="Gene3D" id="1.20.1720.10">
    <property type="entry name" value="Multidrug resistance protein D"/>
    <property type="match status" value="1"/>
</dbReference>
<name>A0ABY0FBH8_9NEIS</name>
<dbReference type="InterPro" id="IPR020846">
    <property type="entry name" value="MFS_dom"/>
</dbReference>
<reference evidence="8 9" key="1">
    <citation type="submission" date="2018-10" db="EMBL/GenBank/DDBJ databases">
        <title>Draft genome of Fastidiocella sp. strain 375T, a bacterium isolated from a karstic cave dripping water.</title>
        <authorList>
            <person name="Coelho C."/>
            <person name="Verissimo A."/>
            <person name="Tiago I."/>
        </authorList>
    </citation>
    <scope>NUCLEOTIDE SEQUENCE [LARGE SCALE GENOMIC DNA]</scope>
    <source>
        <strain evidence="8 9">CAVE-375</strain>
    </source>
</reference>
<gene>
    <name evidence="8" type="ORF">EBB06_10490</name>
</gene>
<keyword evidence="2" id="KW-0813">Transport</keyword>
<evidence type="ECO:0000313" key="8">
    <source>
        <dbReference type="EMBL" id="RXZ43396.1"/>
    </source>
</evidence>
<sequence>MMPIPRPSPESSSRSVAAMSENSSPRGRLYPLILLCAGVEFFGVQAYAFGAHVLSAGLGLTPAEFALASTVYTFACIVAIFKHQWVTGRFGYRRYLLVSTAVYVGASIACAASTQLLVFCVARFLQGLGGGGLFLSSRLMCNLFLPPEKRLAGIMWMSHGILLVPVFAPLSTAGLTEFFGWRALFWQMALLGALLWLAVWRGLPREAVAADRDASHSPAAALSFAVAIVALEMLLQGFRWLDVNAHELLFLFPLLAVLGLTFFFLGERRNPQPWLDPRVLNDRPFVVGGLLSFMFYLVIVEFQYAAPLLGRGLGMSWWAVGGLLTLFNLSAYASYWLFQKQSDPAGKLKGWMMGGVAAMGGGCLLLAFLPPEPRWLYALPIVLQSCFAAFVIIPLSIKMFRNMAGSFYSHGYRTRLIMGKVAASLAISVAALAIDKRLSVGMTLLEATQRQFLWLALISALFLWMIERQKTIE</sequence>
<dbReference type="EMBL" id="REGR01000010">
    <property type="protein sequence ID" value="RXZ43396.1"/>
    <property type="molecule type" value="Genomic_DNA"/>
</dbReference>